<gene>
    <name evidence="2" type="ORF">BAVI_00235</name>
</gene>
<dbReference type="EMBL" id="ALAN01000008">
    <property type="protein sequence ID" value="ETI70784.1"/>
    <property type="molecule type" value="Genomic_DNA"/>
</dbReference>
<dbReference type="Proteomes" id="UP000018877">
    <property type="component" value="Unassembled WGS sequence"/>
</dbReference>
<feature type="transmembrane region" description="Helical" evidence="1">
    <location>
        <begin position="6"/>
        <end position="26"/>
    </location>
</feature>
<name>A0AB94IUL3_9BACI</name>
<reference evidence="2 3" key="1">
    <citation type="journal article" date="2014" name="Environ. Microbiol.">
        <title>The nitrate-ammonifying and nosZ-carrying bacterium Bacillus vireti is a potent source and sink for nitric and nitrous oxide under high nitrate conditions.</title>
        <authorList>
            <person name="Mania D."/>
            <person name="Heylen K."/>
            <person name="van Spanning R.J."/>
            <person name="Frostegard A."/>
        </authorList>
    </citation>
    <scope>NUCLEOTIDE SEQUENCE [LARGE SCALE GENOMIC DNA]</scope>
    <source>
        <strain evidence="2 3">LMG 21834</strain>
    </source>
</reference>
<dbReference type="AlphaFoldDB" id="A0AB94IUL3"/>
<keyword evidence="1" id="KW-0472">Membrane</keyword>
<evidence type="ECO:0000313" key="2">
    <source>
        <dbReference type="EMBL" id="ETI70784.1"/>
    </source>
</evidence>
<proteinExistence type="predicted"/>
<evidence type="ECO:0000313" key="3">
    <source>
        <dbReference type="Proteomes" id="UP000018877"/>
    </source>
</evidence>
<keyword evidence="3" id="KW-1185">Reference proteome</keyword>
<sequence length="139" mass="16411">MDPITVIEIIVSTVIIIILFSAALLVPQKVRKQSLLLASILSLIIGLFFAIRPIWINFQVKEKTAQLNQYLKQKYPNEEWEIKRKIGRQYNPYHLDVRFDNEKGWVYTYFVNDHTIFQIAWSVPDNQSSNEGKHYELEK</sequence>
<dbReference type="RefSeq" id="WP_024026275.1">
    <property type="nucleotide sequence ID" value="NZ_ALAN01000008.1"/>
</dbReference>
<comment type="caution">
    <text evidence="2">The sequence shown here is derived from an EMBL/GenBank/DDBJ whole genome shotgun (WGS) entry which is preliminary data.</text>
</comment>
<feature type="transmembrane region" description="Helical" evidence="1">
    <location>
        <begin position="35"/>
        <end position="55"/>
    </location>
</feature>
<evidence type="ECO:0000256" key="1">
    <source>
        <dbReference type="SAM" id="Phobius"/>
    </source>
</evidence>
<keyword evidence="1" id="KW-1133">Transmembrane helix</keyword>
<protein>
    <submittedName>
        <fullName evidence="2">Uncharacterized protein</fullName>
    </submittedName>
</protein>
<keyword evidence="1" id="KW-0812">Transmembrane</keyword>
<accession>A0AB94IUL3</accession>
<organism evidence="2 3">
    <name type="scientific">Neobacillus vireti LMG 21834</name>
    <dbReference type="NCBI Taxonomy" id="1131730"/>
    <lineage>
        <taxon>Bacteria</taxon>
        <taxon>Bacillati</taxon>
        <taxon>Bacillota</taxon>
        <taxon>Bacilli</taxon>
        <taxon>Bacillales</taxon>
        <taxon>Bacillaceae</taxon>
        <taxon>Neobacillus</taxon>
    </lineage>
</organism>